<keyword evidence="4" id="KW-1015">Disulfide bond</keyword>
<sequence>MSDSTTSGQESSKFLIPGAIVVAGVVIAGAVLYGGGLRNTPAGGSSAPPPAVAAGSLADDDPSLGDPSAPVTFVEFGDFQCPFCNSFFREAEPEIIERYVKTGKVRFVYRDFAFLGEESVRAAEASECADEQGKFWAYHDRLYNFIWDNYYAKNESGENVGAFAEANLKRLAADSGLDAGAFAECLSSRRYRAEVEKDIADGRAAGASGTPTAFINGKMIVGALPFGQFQTAIEAALAGK</sequence>
<reference evidence="9" key="1">
    <citation type="submission" date="2020-07" db="EMBL/GenBank/DDBJ databases">
        <title>Huge and variable diversity of episymbiotic CPR bacteria and DPANN archaea in groundwater ecosystems.</title>
        <authorList>
            <person name="He C.Y."/>
            <person name="Keren R."/>
            <person name="Whittaker M."/>
            <person name="Farag I.F."/>
            <person name="Doudna J."/>
            <person name="Cate J.H.D."/>
            <person name="Banfield J.F."/>
        </authorList>
    </citation>
    <scope>NUCLEOTIDE SEQUENCE</scope>
    <source>
        <strain evidence="9">NC_groundwater_1226_Ag_S-0.1um_59_124</strain>
    </source>
</reference>
<evidence type="ECO:0000256" key="4">
    <source>
        <dbReference type="ARBA" id="ARBA00023157"/>
    </source>
</evidence>
<keyword evidence="7" id="KW-0812">Transmembrane</keyword>
<feature type="transmembrane region" description="Helical" evidence="7">
    <location>
        <begin position="14"/>
        <end position="33"/>
    </location>
</feature>
<dbReference type="InterPro" id="IPR013766">
    <property type="entry name" value="Thioredoxin_domain"/>
</dbReference>
<comment type="caution">
    <text evidence="9">The sequence shown here is derived from an EMBL/GenBank/DDBJ whole genome shotgun (WGS) entry which is preliminary data.</text>
</comment>
<dbReference type="Gene3D" id="3.40.30.10">
    <property type="entry name" value="Glutaredoxin"/>
    <property type="match status" value="1"/>
</dbReference>
<dbReference type="PANTHER" id="PTHR13887:SF14">
    <property type="entry name" value="DISULFIDE BOND FORMATION PROTEIN D"/>
    <property type="match status" value="1"/>
</dbReference>
<evidence type="ECO:0000256" key="6">
    <source>
        <dbReference type="SAM" id="MobiDB-lite"/>
    </source>
</evidence>
<feature type="compositionally biased region" description="Low complexity" evidence="6">
    <location>
        <begin position="43"/>
        <end position="57"/>
    </location>
</feature>
<dbReference type="Pfam" id="PF13462">
    <property type="entry name" value="Thioredoxin_4"/>
    <property type="match status" value="1"/>
</dbReference>
<keyword evidence="7" id="KW-0472">Membrane</keyword>
<dbReference type="EMBL" id="JACQMJ010000005">
    <property type="protein sequence ID" value="MBI4132197.1"/>
    <property type="molecule type" value="Genomic_DNA"/>
</dbReference>
<evidence type="ECO:0000256" key="7">
    <source>
        <dbReference type="SAM" id="Phobius"/>
    </source>
</evidence>
<protein>
    <submittedName>
        <fullName evidence="9">DsbA family protein</fullName>
    </submittedName>
</protein>
<keyword evidence="7" id="KW-1133">Transmembrane helix</keyword>
<keyword evidence="2" id="KW-0732">Signal</keyword>
<keyword evidence="5" id="KW-0676">Redox-active center</keyword>
<keyword evidence="3" id="KW-0560">Oxidoreductase</keyword>
<evidence type="ECO:0000256" key="3">
    <source>
        <dbReference type="ARBA" id="ARBA00023002"/>
    </source>
</evidence>
<feature type="region of interest" description="Disordered" evidence="6">
    <location>
        <begin position="43"/>
        <end position="64"/>
    </location>
</feature>
<dbReference type="AlphaFoldDB" id="A0A932YVI1"/>
<proteinExistence type="inferred from homology"/>
<evidence type="ECO:0000313" key="10">
    <source>
        <dbReference type="Proteomes" id="UP000704960"/>
    </source>
</evidence>
<dbReference type="GO" id="GO:0016491">
    <property type="term" value="F:oxidoreductase activity"/>
    <property type="evidence" value="ECO:0007669"/>
    <property type="project" value="UniProtKB-KW"/>
</dbReference>
<accession>A0A932YVI1</accession>
<evidence type="ECO:0000256" key="5">
    <source>
        <dbReference type="ARBA" id="ARBA00023284"/>
    </source>
</evidence>
<evidence type="ECO:0000256" key="1">
    <source>
        <dbReference type="ARBA" id="ARBA00005791"/>
    </source>
</evidence>
<comment type="similarity">
    <text evidence="1">Belongs to the thioredoxin family. DsbA subfamily.</text>
</comment>
<evidence type="ECO:0000313" key="9">
    <source>
        <dbReference type="EMBL" id="MBI4132197.1"/>
    </source>
</evidence>
<organism evidence="9 10">
    <name type="scientific">Candidatus Sungiibacteriota bacterium</name>
    <dbReference type="NCBI Taxonomy" id="2750080"/>
    <lineage>
        <taxon>Bacteria</taxon>
        <taxon>Candidatus Sungiibacteriota</taxon>
    </lineage>
</organism>
<dbReference type="InterPro" id="IPR036249">
    <property type="entry name" value="Thioredoxin-like_sf"/>
</dbReference>
<dbReference type="SUPFAM" id="SSF52833">
    <property type="entry name" value="Thioredoxin-like"/>
    <property type="match status" value="1"/>
</dbReference>
<name>A0A932YVI1_9BACT</name>
<evidence type="ECO:0000259" key="8">
    <source>
        <dbReference type="PROSITE" id="PS51352"/>
    </source>
</evidence>
<dbReference type="InterPro" id="IPR012336">
    <property type="entry name" value="Thioredoxin-like_fold"/>
</dbReference>
<gene>
    <name evidence="9" type="ORF">HY474_01050</name>
</gene>
<dbReference type="Proteomes" id="UP000704960">
    <property type="component" value="Unassembled WGS sequence"/>
</dbReference>
<dbReference type="PANTHER" id="PTHR13887">
    <property type="entry name" value="GLUTATHIONE S-TRANSFERASE KAPPA"/>
    <property type="match status" value="1"/>
</dbReference>
<feature type="domain" description="Thioredoxin" evidence="8">
    <location>
        <begin position="41"/>
        <end position="238"/>
    </location>
</feature>
<evidence type="ECO:0000256" key="2">
    <source>
        <dbReference type="ARBA" id="ARBA00022729"/>
    </source>
</evidence>
<dbReference type="PROSITE" id="PS51352">
    <property type="entry name" value="THIOREDOXIN_2"/>
    <property type="match status" value="1"/>
</dbReference>